<dbReference type="GO" id="GO:0005829">
    <property type="term" value="C:cytosol"/>
    <property type="evidence" value="ECO:0007669"/>
    <property type="project" value="TreeGrafter"/>
</dbReference>
<dbReference type="PANTHER" id="PTHR31859">
    <property type="entry name" value="TETRATRICOPEPTIDE REPEAT PROTEIN 39 FAMILY MEMBER"/>
    <property type="match status" value="1"/>
</dbReference>
<proteinExistence type="predicted"/>
<dbReference type="InterPro" id="IPR019412">
    <property type="entry name" value="IML2/TPR_39"/>
</dbReference>
<feature type="region of interest" description="Disordered" evidence="1">
    <location>
        <begin position="605"/>
        <end position="642"/>
    </location>
</feature>
<evidence type="ECO:0000313" key="4">
    <source>
        <dbReference type="Proteomes" id="UP000311382"/>
    </source>
</evidence>
<keyword evidence="2" id="KW-0472">Membrane</keyword>
<name>A0A5C5FPR9_9BASI</name>
<accession>A0A5C5FPR9</accession>
<protein>
    <submittedName>
        <fullName evidence="3">Mitochondrial outer membrane protein IML2</fullName>
    </submittedName>
</protein>
<dbReference type="OrthoDB" id="2154985at2759"/>
<organism evidence="3 4">
    <name type="scientific">Rhodotorula diobovata</name>
    <dbReference type="NCBI Taxonomy" id="5288"/>
    <lineage>
        <taxon>Eukaryota</taxon>
        <taxon>Fungi</taxon>
        <taxon>Dikarya</taxon>
        <taxon>Basidiomycota</taxon>
        <taxon>Pucciniomycotina</taxon>
        <taxon>Microbotryomycetes</taxon>
        <taxon>Sporidiobolales</taxon>
        <taxon>Sporidiobolaceae</taxon>
        <taxon>Rhodotorula</taxon>
    </lineage>
</organism>
<dbReference type="AlphaFoldDB" id="A0A5C5FPR9"/>
<keyword evidence="2" id="KW-1133">Transmembrane helix</keyword>
<gene>
    <name evidence="3" type="ORF">DMC30DRAFT_452280</name>
</gene>
<feature type="transmembrane region" description="Helical" evidence="2">
    <location>
        <begin position="293"/>
        <end position="315"/>
    </location>
</feature>
<feature type="region of interest" description="Disordered" evidence="1">
    <location>
        <begin position="222"/>
        <end position="255"/>
    </location>
</feature>
<dbReference type="Proteomes" id="UP000311382">
    <property type="component" value="Unassembled WGS sequence"/>
</dbReference>
<feature type="compositionally biased region" description="Low complexity" evidence="1">
    <location>
        <begin position="222"/>
        <end position="246"/>
    </location>
</feature>
<feature type="compositionally biased region" description="Low complexity" evidence="1">
    <location>
        <begin position="605"/>
        <end position="629"/>
    </location>
</feature>
<evidence type="ECO:0000256" key="1">
    <source>
        <dbReference type="SAM" id="MobiDB-lite"/>
    </source>
</evidence>
<reference evidence="3 4" key="1">
    <citation type="submission" date="2019-03" db="EMBL/GenBank/DDBJ databases">
        <title>Rhodosporidium diobovatum UCD-FST 08-225 genome sequencing, assembly, and annotation.</title>
        <authorList>
            <person name="Fakankun I.U."/>
            <person name="Fristensky B."/>
            <person name="Levin D.B."/>
        </authorList>
    </citation>
    <scope>NUCLEOTIDE SEQUENCE [LARGE SCALE GENOMIC DNA]</scope>
    <source>
        <strain evidence="3 4">UCD-FST 08-225</strain>
    </source>
</reference>
<feature type="transmembrane region" description="Helical" evidence="2">
    <location>
        <begin position="353"/>
        <end position="372"/>
    </location>
</feature>
<dbReference type="Pfam" id="PF10300">
    <property type="entry name" value="Iml2-TPR_39"/>
    <property type="match status" value="1"/>
</dbReference>
<dbReference type="GO" id="GO:0005741">
    <property type="term" value="C:mitochondrial outer membrane"/>
    <property type="evidence" value="ECO:0007669"/>
    <property type="project" value="TreeGrafter"/>
</dbReference>
<keyword evidence="2" id="KW-0812">Transmembrane</keyword>
<comment type="caution">
    <text evidence="3">The sequence shown here is derived from an EMBL/GenBank/DDBJ whole genome shotgun (WGS) entry which is preliminary data.</text>
</comment>
<evidence type="ECO:0000313" key="3">
    <source>
        <dbReference type="EMBL" id="TNY18299.1"/>
    </source>
</evidence>
<dbReference type="EMBL" id="SOZI01000146">
    <property type="protein sequence ID" value="TNY18299.1"/>
    <property type="molecule type" value="Genomic_DNA"/>
</dbReference>
<keyword evidence="4" id="KW-1185">Reference proteome</keyword>
<sequence>MTSKETVVAQIEDATRGPADELTSGPPTWHRFDALLDNRLVESLELLRAQPESPFHLVGLGIAAFLKAILSREDAELREATETLLKAETVATAEVNVKRPKGDKTGAYPAGIEYKLLQADAVLGQALTAVLSESYVEFAKAVWKLNKAYKILASIQKTVFPGGIAEDESLDSVFRKLNEHYLAATTAPAPSAESSSGGGFFSSWGRKRAPAVAASLRHSSSSSALGGSAAQAPGTPSSASASAPGSHLPSENASTTDLAAGVAKASLAATPAGTEGAGDNDDHPAPLWAGDRLTTTVISGAALGSGMFGLIFSMMPPRMVKLISWFGFAGSSKQAALKLLAVSAATGDDVHGYFASLALVTFYGFILLMSGWQSSEQTYLRTLARTLGRVSSRFPNGTLWVLNRAKLARYERDPDAAVKIITEALAKEKKEGNSFREADSLLVFELGWLYLSQAKWVEVADSFERMCDLNNWSHATYIAIAAGALIDGLNAHRLSSPSSPPPPELVTRTQALLDRLPGLCLQKRVFGEKPVTETFIVRRAEAHRVKRERWVQRGRIAPDAGVWDVVRLTNAMELGLFWATVGGRSPPSGIHAQIALLSSFTPAPRLPTSSSLRPASPAPSRTPSTQSAGSGSGPGSGASSAQLAKWGIDPATSDLDTPGEVLIRDLLLGVLYAALAHHEPAATPSHLVTAAHLLDGVLAASDADVGDERWTKAFAGWHRAVVELKMGDAPECVGEGGEGKEAWARRAKRVDEWLNGVLGLGEFDMRTRLESRVLMLREEVGMRKARLGLA</sequence>
<dbReference type="GO" id="GO:0005634">
    <property type="term" value="C:nucleus"/>
    <property type="evidence" value="ECO:0007669"/>
    <property type="project" value="TreeGrafter"/>
</dbReference>
<dbReference type="PANTHER" id="PTHR31859:SF1">
    <property type="entry name" value="TETRATRICOPEPTIDE REPEAT PROTEIN 39C"/>
    <property type="match status" value="1"/>
</dbReference>
<evidence type="ECO:0000256" key="2">
    <source>
        <dbReference type="SAM" id="Phobius"/>
    </source>
</evidence>